<reference evidence="2 3" key="1">
    <citation type="submission" date="2019-08" db="EMBL/GenBank/DDBJ databases">
        <authorList>
            <person name="Chen S.-C."/>
            <person name="Lai M.-C."/>
            <person name="You Y.-T."/>
        </authorList>
    </citation>
    <scope>NUCLEOTIDE SEQUENCE [LARGE SCALE GENOMIC DNA]</scope>
    <source>
        <strain evidence="2 3">P2F9704a</strain>
    </source>
</reference>
<keyword evidence="1" id="KW-0472">Membrane</keyword>
<evidence type="ECO:0000256" key="1">
    <source>
        <dbReference type="SAM" id="Phobius"/>
    </source>
</evidence>
<evidence type="ECO:0000313" key="3">
    <source>
        <dbReference type="Proteomes" id="UP001524383"/>
    </source>
</evidence>
<organism evidence="2 3">
    <name type="scientific">Methanocalculus taiwanensis</name>
    <dbReference type="NCBI Taxonomy" id="106207"/>
    <lineage>
        <taxon>Archaea</taxon>
        <taxon>Methanobacteriati</taxon>
        <taxon>Methanobacteriota</taxon>
        <taxon>Stenosarchaea group</taxon>
        <taxon>Methanomicrobia</taxon>
        <taxon>Methanomicrobiales</taxon>
        <taxon>Methanocalculaceae</taxon>
        <taxon>Methanocalculus</taxon>
    </lineage>
</organism>
<evidence type="ECO:0000313" key="2">
    <source>
        <dbReference type="EMBL" id="MCQ1537860.1"/>
    </source>
</evidence>
<keyword evidence="1" id="KW-0812">Transmembrane</keyword>
<keyword evidence="3" id="KW-1185">Reference proteome</keyword>
<gene>
    <name evidence="2" type="ORF">FTO68_02510</name>
</gene>
<comment type="caution">
    <text evidence="2">The sequence shown here is derived from an EMBL/GenBank/DDBJ whole genome shotgun (WGS) entry which is preliminary data.</text>
</comment>
<name>A0ABD4TKQ2_9EURY</name>
<sequence>MHQPVRCKGCIIGILGGLLWIIFTYGFLGAIDWTGAVIFAFVLTIISALIAHWRLCKIR</sequence>
<feature type="transmembrane region" description="Helical" evidence="1">
    <location>
        <begin position="37"/>
        <end position="56"/>
    </location>
</feature>
<protein>
    <submittedName>
        <fullName evidence="2">Uncharacterized protein</fullName>
    </submittedName>
</protein>
<feature type="transmembrane region" description="Helical" evidence="1">
    <location>
        <begin position="12"/>
        <end position="31"/>
    </location>
</feature>
<dbReference type="RefSeq" id="WP_255331790.1">
    <property type="nucleotide sequence ID" value="NZ_VOTZ01000003.1"/>
</dbReference>
<dbReference type="Proteomes" id="UP001524383">
    <property type="component" value="Unassembled WGS sequence"/>
</dbReference>
<proteinExistence type="predicted"/>
<keyword evidence="1" id="KW-1133">Transmembrane helix</keyword>
<accession>A0ABD4TKQ2</accession>
<dbReference type="EMBL" id="VOTZ01000003">
    <property type="protein sequence ID" value="MCQ1537860.1"/>
    <property type="molecule type" value="Genomic_DNA"/>
</dbReference>
<dbReference type="AlphaFoldDB" id="A0ABD4TKQ2"/>